<accession>B4GN23</accession>
<reference evidence="3 4" key="1">
    <citation type="journal article" date="2007" name="Nature">
        <title>Evolution of genes and genomes on the Drosophila phylogeny.</title>
        <authorList>
            <consortium name="Drosophila 12 Genomes Consortium"/>
            <person name="Clark A.G."/>
            <person name="Eisen M.B."/>
            <person name="Smith D.R."/>
            <person name="Bergman C.M."/>
            <person name="Oliver B."/>
            <person name="Markow T.A."/>
            <person name="Kaufman T.C."/>
            <person name="Kellis M."/>
            <person name="Gelbart W."/>
            <person name="Iyer V.N."/>
            <person name="Pollard D.A."/>
            <person name="Sackton T.B."/>
            <person name="Larracuente A.M."/>
            <person name="Singh N.D."/>
            <person name="Abad J.P."/>
            <person name="Abt D.N."/>
            <person name="Adryan B."/>
            <person name="Aguade M."/>
            <person name="Akashi H."/>
            <person name="Anderson W.W."/>
            <person name="Aquadro C.F."/>
            <person name="Ardell D.H."/>
            <person name="Arguello R."/>
            <person name="Artieri C.G."/>
            <person name="Barbash D.A."/>
            <person name="Barker D."/>
            <person name="Barsanti P."/>
            <person name="Batterham P."/>
            <person name="Batzoglou S."/>
            <person name="Begun D."/>
            <person name="Bhutkar A."/>
            <person name="Blanco E."/>
            <person name="Bosak S.A."/>
            <person name="Bradley R.K."/>
            <person name="Brand A.D."/>
            <person name="Brent M.R."/>
            <person name="Brooks A.N."/>
            <person name="Brown R.H."/>
            <person name="Butlin R.K."/>
            <person name="Caggese C."/>
            <person name="Calvi B.R."/>
            <person name="Bernardo de Carvalho A."/>
            <person name="Caspi A."/>
            <person name="Castrezana S."/>
            <person name="Celniker S.E."/>
            <person name="Chang J.L."/>
            <person name="Chapple C."/>
            <person name="Chatterji S."/>
            <person name="Chinwalla A."/>
            <person name="Civetta A."/>
            <person name="Clifton S.W."/>
            <person name="Comeron J.M."/>
            <person name="Costello J.C."/>
            <person name="Coyne J.A."/>
            <person name="Daub J."/>
            <person name="David R.G."/>
            <person name="Delcher A.L."/>
            <person name="Delehaunty K."/>
            <person name="Do C.B."/>
            <person name="Ebling H."/>
            <person name="Edwards K."/>
            <person name="Eickbush T."/>
            <person name="Evans J.D."/>
            <person name="Filipski A."/>
            <person name="Findeiss S."/>
            <person name="Freyhult E."/>
            <person name="Fulton L."/>
            <person name="Fulton R."/>
            <person name="Garcia A.C."/>
            <person name="Gardiner A."/>
            <person name="Garfield D.A."/>
            <person name="Garvin B.E."/>
            <person name="Gibson G."/>
            <person name="Gilbert D."/>
            <person name="Gnerre S."/>
            <person name="Godfrey J."/>
            <person name="Good R."/>
            <person name="Gotea V."/>
            <person name="Gravely B."/>
            <person name="Greenberg A.J."/>
            <person name="Griffiths-Jones S."/>
            <person name="Gross S."/>
            <person name="Guigo R."/>
            <person name="Gustafson E.A."/>
            <person name="Haerty W."/>
            <person name="Hahn M.W."/>
            <person name="Halligan D.L."/>
            <person name="Halpern A.L."/>
            <person name="Halter G.M."/>
            <person name="Han M.V."/>
            <person name="Heger A."/>
            <person name="Hillier L."/>
            <person name="Hinrichs A.S."/>
            <person name="Holmes I."/>
            <person name="Hoskins R.A."/>
            <person name="Hubisz M.J."/>
            <person name="Hultmark D."/>
            <person name="Huntley M.A."/>
            <person name="Jaffe D.B."/>
            <person name="Jagadeeshan S."/>
            <person name="Jeck W.R."/>
            <person name="Johnson J."/>
            <person name="Jones C.D."/>
            <person name="Jordan W.C."/>
            <person name="Karpen G.H."/>
            <person name="Kataoka E."/>
            <person name="Keightley P.D."/>
            <person name="Kheradpour P."/>
            <person name="Kirkness E.F."/>
            <person name="Koerich L.B."/>
            <person name="Kristiansen K."/>
            <person name="Kudrna D."/>
            <person name="Kulathinal R.J."/>
            <person name="Kumar S."/>
            <person name="Kwok R."/>
            <person name="Lander E."/>
            <person name="Langley C.H."/>
            <person name="Lapoint R."/>
            <person name="Lazzaro B.P."/>
            <person name="Lee S.J."/>
            <person name="Levesque L."/>
            <person name="Li R."/>
            <person name="Lin C.F."/>
            <person name="Lin M.F."/>
            <person name="Lindblad-Toh K."/>
            <person name="Llopart A."/>
            <person name="Long M."/>
            <person name="Low L."/>
            <person name="Lozovsky E."/>
            <person name="Lu J."/>
            <person name="Luo M."/>
            <person name="Machado C.A."/>
            <person name="Makalowski W."/>
            <person name="Marzo M."/>
            <person name="Matsuda M."/>
            <person name="Matzkin L."/>
            <person name="McAllister B."/>
            <person name="McBride C.S."/>
            <person name="McKernan B."/>
            <person name="McKernan K."/>
            <person name="Mendez-Lago M."/>
            <person name="Minx P."/>
            <person name="Mollenhauer M.U."/>
            <person name="Montooth K."/>
            <person name="Mount S.M."/>
            <person name="Mu X."/>
            <person name="Myers E."/>
            <person name="Negre B."/>
            <person name="Newfeld S."/>
            <person name="Nielsen R."/>
            <person name="Noor M.A."/>
            <person name="O'Grady P."/>
            <person name="Pachter L."/>
            <person name="Papaceit M."/>
            <person name="Parisi M.J."/>
            <person name="Parisi M."/>
            <person name="Parts L."/>
            <person name="Pedersen J.S."/>
            <person name="Pesole G."/>
            <person name="Phillippy A.M."/>
            <person name="Ponting C.P."/>
            <person name="Pop M."/>
            <person name="Porcelli D."/>
            <person name="Powell J.R."/>
            <person name="Prohaska S."/>
            <person name="Pruitt K."/>
            <person name="Puig M."/>
            <person name="Quesneville H."/>
            <person name="Ram K.R."/>
            <person name="Rand D."/>
            <person name="Rasmussen M.D."/>
            <person name="Reed L.K."/>
            <person name="Reenan R."/>
            <person name="Reily A."/>
            <person name="Remington K.A."/>
            <person name="Rieger T.T."/>
            <person name="Ritchie M.G."/>
            <person name="Robin C."/>
            <person name="Rogers Y.H."/>
            <person name="Rohde C."/>
            <person name="Rozas J."/>
            <person name="Rubenfield M.J."/>
            <person name="Ruiz A."/>
            <person name="Russo S."/>
            <person name="Salzberg S.L."/>
            <person name="Sanchez-Gracia A."/>
            <person name="Saranga D.J."/>
            <person name="Sato H."/>
            <person name="Schaeffer S.W."/>
            <person name="Schatz M.C."/>
            <person name="Schlenke T."/>
            <person name="Schwartz R."/>
            <person name="Segarra C."/>
            <person name="Singh R.S."/>
            <person name="Sirot L."/>
            <person name="Sirota M."/>
            <person name="Sisneros N.B."/>
            <person name="Smith C.D."/>
            <person name="Smith T.F."/>
            <person name="Spieth J."/>
            <person name="Stage D.E."/>
            <person name="Stark A."/>
            <person name="Stephan W."/>
            <person name="Strausberg R.L."/>
            <person name="Strempel S."/>
            <person name="Sturgill D."/>
            <person name="Sutton G."/>
            <person name="Sutton G.G."/>
            <person name="Tao W."/>
            <person name="Teichmann S."/>
            <person name="Tobari Y.N."/>
            <person name="Tomimura Y."/>
            <person name="Tsolas J.M."/>
            <person name="Valente V.L."/>
            <person name="Venter E."/>
            <person name="Venter J.C."/>
            <person name="Vicario S."/>
            <person name="Vieira F.G."/>
            <person name="Vilella A.J."/>
            <person name="Villasante A."/>
            <person name="Walenz B."/>
            <person name="Wang J."/>
            <person name="Wasserman M."/>
            <person name="Watts T."/>
            <person name="Wilson D."/>
            <person name="Wilson R.K."/>
            <person name="Wing R.A."/>
            <person name="Wolfner M.F."/>
            <person name="Wong A."/>
            <person name="Wong G.K."/>
            <person name="Wu C.I."/>
            <person name="Wu G."/>
            <person name="Yamamoto D."/>
            <person name="Yang H.P."/>
            <person name="Yang S.P."/>
            <person name="Yorke J.A."/>
            <person name="Yoshida K."/>
            <person name="Zdobnov E."/>
            <person name="Zhang P."/>
            <person name="Zhang Y."/>
            <person name="Zimin A.V."/>
            <person name="Baldwin J."/>
            <person name="Abdouelleil A."/>
            <person name="Abdulkadir J."/>
            <person name="Abebe A."/>
            <person name="Abera B."/>
            <person name="Abreu J."/>
            <person name="Acer S.C."/>
            <person name="Aftuck L."/>
            <person name="Alexander A."/>
            <person name="An P."/>
            <person name="Anderson E."/>
            <person name="Anderson S."/>
            <person name="Arachi H."/>
            <person name="Azer M."/>
            <person name="Bachantsang P."/>
            <person name="Barry A."/>
            <person name="Bayul T."/>
            <person name="Berlin A."/>
            <person name="Bessette D."/>
            <person name="Bloom T."/>
            <person name="Blye J."/>
            <person name="Boguslavskiy L."/>
            <person name="Bonnet C."/>
            <person name="Boukhgalter B."/>
            <person name="Bourzgui I."/>
            <person name="Brown A."/>
            <person name="Cahill P."/>
            <person name="Channer S."/>
            <person name="Cheshatsang Y."/>
            <person name="Chuda L."/>
            <person name="Citroen M."/>
            <person name="Collymore A."/>
            <person name="Cooke P."/>
            <person name="Costello M."/>
            <person name="D'Aco K."/>
            <person name="Daza R."/>
            <person name="De Haan G."/>
            <person name="DeGray S."/>
            <person name="DeMaso C."/>
            <person name="Dhargay N."/>
            <person name="Dooley K."/>
            <person name="Dooley E."/>
            <person name="Doricent M."/>
            <person name="Dorje P."/>
            <person name="Dorjee K."/>
            <person name="Dupes A."/>
            <person name="Elong R."/>
            <person name="Falk J."/>
            <person name="Farina A."/>
            <person name="Faro S."/>
            <person name="Ferguson D."/>
            <person name="Fisher S."/>
            <person name="Foley C.D."/>
            <person name="Franke A."/>
            <person name="Friedrich D."/>
            <person name="Gadbois L."/>
            <person name="Gearin G."/>
            <person name="Gearin C.R."/>
            <person name="Giannoukos G."/>
            <person name="Goode T."/>
            <person name="Graham J."/>
            <person name="Grandbois E."/>
            <person name="Grewal S."/>
            <person name="Gyaltsen K."/>
            <person name="Hafez N."/>
            <person name="Hagos B."/>
            <person name="Hall J."/>
            <person name="Henson C."/>
            <person name="Hollinger A."/>
            <person name="Honan T."/>
            <person name="Huard M.D."/>
            <person name="Hughes L."/>
            <person name="Hurhula B."/>
            <person name="Husby M.E."/>
            <person name="Kamat A."/>
            <person name="Kanga B."/>
            <person name="Kashin S."/>
            <person name="Khazanovich D."/>
            <person name="Kisner P."/>
            <person name="Lance K."/>
            <person name="Lara M."/>
            <person name="Lee W."/>
            <person name="Lennon N."/>
            <person name="Letendre F."/>
            <person name="LeVine R."/>
            <person name="Lipovsky A."/>
            <person name="Liu X."/>
            <person name="Liu J."/>
            <person name="Liu S."/>
            <person name="Lokyitsang T."/>
            <person name="Lokyitsang Y."/>
            <person name="Lubonja R."/>
            <person name="Lui A."/>
            <person name="MacDonald P."/>
            <person name="Magnisalis V."/>
            <person name="Maru K."/>
            <person name="Matthews C."/>
            <person name="McCusker W."/>
            <person name="McDonough S."/>
            <person name="Mehta T."/>
            <person name="Meldrim J."/>
            <person name="Meneus L."/>
            <person name="Mihai O."/>
            <person name="Mihalev A."/>
            <person name="Mihova T."/>
            <person name="Mittelman R."/>
            <person name="Mlenga V."/>
            <person name="Montmayeur A."/>
            <person name="Mulrain L."/>
            <person name="Navidi A."/>
            <person name="Naylor J."/>
            <person name="Negash T."/>
            <person name="Nguyen T."/>
            <person name="Nguyen N."/>
            <person name="Nicol R."/>
            <person name="Norbu C."/>
            <person name="Norbu N."/>
            <person name="Novod N."/>
            <person name="O'Neill B."/>
            <person name="Osman S."/>
            <person name="Markiewicz E."/>
            <person name="Oyono O.L."/>
            <person name="Patti C."/>
            <person name="Phunkhang P."/>
            <person name="Pierre F."/>
            <person name="Priest M."/>
            <person name="Raghuraman S."/>
            <person name="Rege F."/>
            <person name="Reyes R."/>
            <person name="Rise C."/>
            <person name="Rogov P."/>
            <person name="Ross K."/>
            <person name="Ryan E."/>
            <person name="Settipalli S."/>
            <person name="Shea T."/>
            <person name="Sherpa N."/>
            <person name="Shi L."/>
            <person name="Shih D."/>
            <person name="Sparrow T."/>
            <person name="Spaulding J."/>
            <person name="Stalker J."/>
            <person name="Stange-Thomann N."/>
            <person name="Stavropoulos S."/>
            <person name="Stone C."/>
            <person name="Strader C."/>
            <person name="Tesfaye S."/>
            <person name="Thomson T."/>
            <person name="Thoulutsang Y."/>
            <person name="Thoulutsang D."/>
            <person name="Topham K."/>
            <person name="Topping I."/>
            <person name="Tsamla T."/>
            <person name="Vassiliev H."/>
            <person name="Vo A."/>
            <person name="Wangchuk T."/>
            <person name="Wangdi T."/>
            <person name="Weiand M."/>
            <person name="Wilkinson J."/>
            <person name="Wilson A."/>
            <person name="Yadav S."/>
            <person name="Young G."/>
            <person name="Yu Q."/>
            <person name="Zembek L."/>
            <person name="Zhong D."/>
            <person name="Zimmer A."/>
            <person name="Zwirko Z."/>
            <person name="Jaffe D.B."/>
            <person name="Alvarez P."/>
            <person name="Brockman W."/>
            <person name="Butler J."/>
            <person name="Chin C."/>
            <person name="Gnerre S."/>
            <person name="Grabherr M."/>
            <person name="Kleber M."/>
            <person name="Mauceli E."/>
            <person name="MacCallum I."/>
        </authorList>
    </citation>
    <scope>NUCLEOTIDE SEQUENCE [LARGE SCALE GENOMIC DNA]</scope>
    <source>
        <strain evidence="4">MSH-3 / Tucson 14011-0111.49</strain>
    </source>
</reference>
<sequence length="79" mass="9130">MPFSTEHVPWSQRTKRQKAIIVLFYALMLTLIINIVGCIAFYCVFKHNEKYSMKMAEAKQAKDKPEEALQRMSSTSSLT</sequence>
<feature type="region of interest" description="Disordered" evidence="1">
    <location>
        <begin position="60"/>
        <end position="79"/>
    </location>
</feature>
<dbReference type="Proteomes" id="UP000008744">
    <property type="component" value="Unassembled WGS sequence"/>
</dbReference>
<name>B4GN23_DROPE</name>
<evidence type="ECO:0000256" key="1">
    <source>
        <dbReference type="SAM" id="MobiDB-lite"/>
    </source>
</evidence>
<dbReference type="AlphaFoldDB" id="B4GN23"/>
<keyword evidence="2" id="KW-0472">Membrane</keyword>
<keyword evidence="2" id="KW-0812">Transmembrane</keyword>
<keyword evidence="2" id="KW-1133">Transmembrane helix</keyword>
<protein>
    <submittedName>
        <fullName evidence="3">GL13931</fullName>
    </submittedName>
</protein>
<feature type="compositionally biased region" description="Basic and acidic residues" evidence="1">
    <location>
        <begin position="60"/>
        <end position="69"/>
    </location>
</feature>
<dbReference type="EMBL" id="CH479186">
    <property type="protein sequence ID" value="EDW39149.1"/>
    <property type="molecule type" value="Genomic_DNA"/>
</dbReference>
<evidence type="ECO:0000313" key="4">
    <source>
        <dbReference type="Proteomes" id="UP000008744"/>
    </source>
</evidence>
<evidence type="ECO:0000256" key="2">
    <source>
        <dbReference type="SAM" id="Phobius"/>
    </source>
</evidence>
<dbReference type="HOGENOM" id="CLU_2608568_0_0_1"/>
<keyword evidence="4" id="KW-1185">Reference proteome</keyword>
<dbReference type="OMA" id="CIAFYCV"/>
<gene>
    <name evidence="3" type="primary">Dper\GL13931</name>
    <name evidence="3" type="ORF">Dper_GL13931</name>
</gene>
<proteinExistence type="predicted"/>
<feature type="transmembrane region" description="Helical" evidence="2">
    <location>
        <begin position="20"/>
        <end position="45"/>
    </location>
</feature>
<organism evidence="4">
    <name type="scientific">Drosophila persimilis</name>
    <name type="common">Fruit fly</name>
    <dbReference type="NCBI Taxonomy" id="7234"/>
    <lineage>
        <taxon>Eukaryota</taxon>
        <taxon>Metazoa</taxon>
        <taxon>Ecdysozoa</taxon>
        <taxon>Arthropoda</taxon>
        <taxon>Hexapoda</taxon>
        <taxon>Insecta</taxon>
        <taxon>Pterygota</taxon>
        <taxon>Neoptera</taxon>
        <taxon>Endopterygota</taxon>
        <taxon>Diptera</taxon>
        <taxon>Brachycera</taxon>
        <taxon>Muscomorpha</taxon>
        <taxon>Ephydroidea</taxon>
        <taxon>Drosophilidae</taxon>
        <taxon>Drosophila</taxon>
        <taxon>Sophophora</taxon>
    </lineage>
</organism>
<evidence type="ECO:0000313" key="3">
    <source>
        <dbReference type="EMBL" id="EDW39149.1"/>
    </source>
</evidence>